<dbReference type="Gene3D" id="3.40.50.1820">
    <property type="entry name" value="alpha/beta hydrolase"/>
    <property type="match status" value="1"/>
</dbReference>
<evidence type="ECO:0000256" key="7">
    <source>
        <dbReference type="RuleBase" id="RU361156"/>
    </source>
</evidence>
<keyword evidence="6" id="KW-0325">Glycoprotein</keyword>
<dbReference type="InterPro" id="IPR018202">
    <property type="entry name" value="Ser_caboxypep_ser_AS"/>
</dbReference>
<dbReference type="Proteomes" id="UP000070444">
    <property type="component" value="Unassembled WGS sequence"/>
</dbReference>
<dbReference type="PANTHER" id="PTHR11802">
    <property type="entry name" value="SERINE PROTEASE FAMILY S10 SERINE CARBOXYPEPTIDASE"/>
    <property type="match status" value="1"/>
</dbReference>
<dbReference type="Gene3D" id="1.10.287.410">
    <property type="match status" value="1"/>
</dbReference>
<dbReference type="GO" id="GO:0004185">
    <property type="term" value="F:serine-type carboxypeptidase activity"/>
    <property type="evidence" value="ECO:0007669"/>
    <property type="project" value="UniProtKB-UniRule"/>
</dbReference>
<keyword evidence="9" id="KW-1185">Reference proteome</keyword>
<dbReference type="AlphaFoldDB" id="A0A137P9L4"/>
<gene>
    <name evidence="8" type="ORF">CONCODRAFT_37993</name>
</gene>
<name>A0A137P9L4_CONC2</name>
<evidence type="ECO:0000256" key="4">
    <source>
        <dbReference type="ARBA" id="ARBA00022729"/>
    </source>
</evidence>
<dbReference type="EMBL" id="KQ964469">
    <property type="protein sequence ID" value="KXN71693.1"/>
    <property type="molecule type" value="Genomic_DNA"/>
</dbReference>
<dbReference type="GO" id="GO:0000324">
    <property type="term" value="C:fungal-type vacuole"/>
    <property type="evidence" value="ECO:0007669"/>
    <property type="project" value="TreeGrafter"/>
</dbReference>
<evidence type="ECO:0000256" key="6">
    <source>
        <dbReference type="ARBA" id="ARBA00023180"/>
    </source>
</evidence>
<dbReference type="SUPFAM" id="SSF53474">
    <property type="entry name" value="alpha/beta-Hydrolases"/>
    <property type="match status" value="1"/>
</dbReference>
<dbReference type="OMA" id="HADRNIN"/>
<keyword evidence="5 7" id="KW-0378">Hydrolase</keyword>
<dbReference type="InterPro" id="IPR029058">
    <property type="entry name" value="AB_hydrolase_fold"/>
</dbReference>
<keyword evidence="3 7" id="KW-0645">Protease</keyword>
<dbReference type="PROSITE" id="PS00131">
    <property type="entry name" value="CARBOXYPEPT_SER_SER"/>
    <property type="match status" value="1"/>
</dbReference>
<dbReference type="PRINTS" id="PR00724">
    <property type="entry name" value="CRBOXYPTASEC"/>
</dbReference>
<keyword evidence="2 7" id="KW-0121">Carboxypeptidase</keyword>
<dbReference type="GO" id="GO:0006508">
    <property type="term" value="P:proteolysis"/>
    <property type="evidence" value="ECO:0007669"/>
    <property type="project" value="UniProtKB-KW"/>
</dbReference>
<sequence>YSGYLQTQKDKNYYFWFFESRGQPSTDPLILWLNGGPGSTSWYGLLTENGPFRLNQYANSTVINPYSWNSNASIIYLDQPLGTGYSYGPNGATNSVESGEQVYEFLQRFFYTYPKYRNLDFHVTGESYGGHYIPAVGKAINDHNKSSSEDKINLKSIAIGNGLTNPLIQYPYYITMACNSTYGAVIPQSMCDSWTNLMPNCTSRISDCYNTRSAEICANATKYCNDNIFDPYDNFGLNNYDVRTKPNGTDQYDSDPSTTFLPFLNRLDIKEELGANLSINFTATYSNDTVYWEYVNAGDWMTPYHQDVAELLNDNIPVLIYAGDSDFICNWYGNKAWTLALDWNGNQGFNSAQDLPLTYPSNGTEYGQYRTYGNFSFVRVYEAGHMVPYYQPAAALDMINRWLIQSHF</sequence>
<evidence type="ECO:0000256" key="5">
    <source>
        <dbReference type="ARBA" id="ARBA00022801"/>
    </source>
</evidence>
<keyword evidence="4" id="KW-0732">Signal</keyword>
<evidence type="ECO:0000256" key="3">
    <source>
        <dbReference type="ARBA" id="ARBA00022670"/>
    </source>
</evidence>
<dbReference type="InterPro" id="IPR001563">
    <property type="entry name" value="Peptidase_S10"/>
</dbReference>
<evidence type="ECO:0000313" key="9">
    <source>
        <dbReference type="Proteomes" id="UP000070444"/>
    </source>
</evidence>
<reference evidence="8 9" key="1">
    <citation type="journal article" date="2015" name="Genome Biol. Evol.">
        <title>Phylogenomic analyses indicate that early fungi evolved digesting cell walls of algal ancestors of land plants.</title>
        <authorList>
            <person name="Chang Y."/>
            <person name="Wang S."/>
            <person name="Sekimoto S."/>
            <person name="Aerts A.L."/>
            <person name="Choi C."/>
            <person name="Clum A."/>
            <person name="LaButti K.M."/>
            <person name="Lindquist E.A."/>
            <person name="Yee Ngan C."/>
            <person name="Ohm R.A."/>
            <person name="Salamov A.A."/>
            <person name="Grigoriev I.V."/>
            <person name="Spatafora J.W."/>
            <person name="Berbee M.L."/>
        </authorList>
    </citation>
    <scope>NUCLEOTIDE SEQUENCE [LARGE SCALE GENOMIC DNA]</scope>
    <source>
        <strain evidence="8 9">NRRL 28638</strain>
    </source>
</reference>
<comment type="similarity">
    <text evidence="1 7">Belongs to the peptidase S10 family.</text>
</comment>
<evidence type="ECO:0000256" key="2">
    <source>
        <dbReference type="ARBA" id="ARBA00022645"/>
    </source>
</evidence>
<proteinExistence type="inferred from homology"/>
<accession>A0A137P9L4</accession>
<evidence type="ECO:0000313" key="8">
    <source>
        <dbReference type="EMBL" id="KXN71693.1"/>
    </source>
</evidence>
<feature type="non-terminal residue" evidence="8">
    <location>
        <position position="1"/>
    </location>
</feature>
<organism evidence="8 9">
    <name type="scientific">Conidiobolus coronatus (strain ATCC 28846 / CBS 209.66 / NRRL 28638)</name>
    <name type="common">Delacroixia coronata</name>
    <dbReference type="NCBI Taxonomy" id="796925"/>
    <lineage>
        <taxon>Eukaryota</taxon>
        <taxon>Fungi</taxon>
        <taxon>Fungi incertae sedis</taxon>
        <taxon>Zoopagomycota</taxon>
        <taxon>Entomophthoromycotina</taxon>
        <taxon>Entomophthoromycetes</taxon>
        <taxon>Entomophthorales</taxon>
        <taxon>Ancylistaceae</taxon>
        <taxon>Conidiobolus</taxon>
    </lineage>
</organism>
<protein>
    <recommendedName>
        <fullName evidence="7">Carboxypeptidase</fullName>
        <ecNumber evidence="7">3.4.16.-</ecNumber>
    </recommendedName>
</protein>
<dbReference type="PANTHER" id="PTHR11802:SF113">
    <property type="entry name" value="SERINE CARBOXYPEPTIDASE CTSA-4.1"/>
    <property type="match status" value="1"/>
</dbReference>
<dbReference type="Pfam" id="PF00450">
    <property type="entry name" value="Peptidase_S10"/>
    <property type="match status" value="1"/>
</dbReference>
<evidence type="ECO:0000256" key="1">
    <source>
        <dbReference type="ARBA" id="ARBA00009431"/>
    </source>
</evidence>
<dbReference type="STRING" id="796925.A0A137P9L4"/>
<dbReference type="OrthoDB" id="443318at2759"/>
<dbReference type="EC" id="3.4.16.-" evidence="7"/>